<keyword evidence="2" id="KW-1185">Reference proteome</keyword>
<proteinExistence type="predicted"/>
<evidence type="ECO:0000313" key="2">
    <source>
        <dbReference type="Proteomes" id="UP001274830"/>
    </source>
</evidence>
<name>A0AAE0TPY3_9PEZI</name>
<dbReference type="EMBL" id="JAUTXT010000071">
    <property type="protein sequence ID" value="KAK3669806.1"/>
    <property type="molecule type" value="Genomic_DNA"/>
</dbReference>
<reference evidence="1" key="1">
    <citation type="submission" date="2023-07" db="EMBL/GenBank/DDBJ databases">
        <title>Black Yeasts Isolated from many extreme environments.</title>
        <authorList>
            <person name="Coleine C."/>
            <person name="Stajich J.E."/>
            <person name="Selbmann L."/>
        </authorList>
    </citation>
    <scope>NUCLEOTIDE SEQUENCE</scope>
    <source>
        <strain evidence="1">CCFEE 5485</strain>
    </source>
</reference>
<dbReference type="AlphaFoldDB" id="A0AAE0TPY3"/>
<protein>
    <submittedName>
        <fullName evidence="1">Uncharacterized protein</fullName>
    </submittedName>
</protein>
<accession>A0AAE0TPY3</accession>
<dbReference type="Proteomes" id="UP001274830">
    <property type="component" value="Unassembled WGS sequence"/>
</dbReference>
<organism evidence="1 2">
    <name type="scientific">Recurvomyces mirabilis</name>
    <dbReference type="NCBI Taxonomy" id="574656"/>
    <lineage>
        <taxon>Eukaryota</taxon>
        <taxon>Fungi</taxon>
        <taxon>Dikarya</taxon>
        <taxon>Ascomycota</taxon>
        <taxon>Pezizomycotina</taxon>
        <taxon>Dothideomycetes</taxon>
        <taxon>Dothideomycetidae</taxon>
        <taxon>Mycosphaerellales</taxon>
        <taxon>Teratosphaeriaceae</taxon>
        <taxon>Recurvomyces</taxon>
    </lineage>
</organism>
<comment type="caution">
    <text evidence="1">The sequence shown here is derived from an EMBL/GenBank/DDBJ whole genome shotgun (WGS) entry which is preliminary data.</text>
</comment>
<sequence>MAKLFDNPAELSAGWSCSQDARTEWAVDGRDWMLNRMFAEREEQKRFIHHCREEYLRAVRRWKEQLVVLVHLSAGAPARATELLSIQHKNAAEAQAQRGIFIENQMMAFVITYHKGYSASGRFKVIHRFVPDEVAELVAYYLWLVQPFVEYLQFVSGQYMDEPTSFLWEPEAEEGWGAGEDEEILLFE</sequence>
<evidence type="ECO:0000313" key="1">
    <source>
        <dbReference type="EMBL" id="KAK3669806.1"/>
    </source>
</evidence>
<gene>
    <name evidence="1" type="ORF">LTR78_010323</name>
</gene>